<dbReference type="InterPro" id="IPR002885">
    <property type="entry name" value="PPR_rpt"/>
</dbReference>
<reference evidence="3 4" key="1">
    <citation type="journal article" date="2018" name="Evol. Lett.">
        <title>Horizontal gene cluster transfer increased hallucinogenic mushroom diversity.</title>
        <authorList>
            <person name="Reynolds H.T."/>
            <person name="Vijayakumar V."/>
            <person name="Gluck-Thaler E."/>
            <person name="Korotkin H.B."/>
            <person name="Matheny P.B."/>
            <person name="Slot J.C."/>
        </authorList>
    </citation>
    <scope>NUCLEOTIDE SEQUENCE [LARGE SCALE GENOMIC DNA]</scope>
    <source>
        <strain evidence="3 4">2631</strain>
    </source>
</reference>
<dbReference type="EMBL" id="NHYD01003976">
    <property type="protein sequence ID" value="PPQ67142.1"/>
    <property type="molecule type" value="Genomic_DNA"/>
</dbReference>
<accession>A0A409VLJ9</accession>
<dbReference type="NCBIfam" id="TIGR00756">
    <property type="entry name" value="PPR"/>
    <property type="match status" value="2"/>
</dbReference>
<dbReference type="Pfam" id="PF01535">
    <property type="entry name" value="PPR"/>
    <property type="match status" value="4"/>
</dbReference>
<keyword evidence="1" id="KW-0677">Repeat</keyword>
<feature type="repeat" description="PPR" evidence="2">
    <location>
        <begin position="128"/>
        <end position="162"/>
    </location>
</feature>
<dbReference type="Gene3D" id="1.25.40.10">
    <property type="entry name" value="Tetratricopeptide repeat domain"/>
    <property type="match status" value="2"/>
</dbReference>
<protein>
    <recommendedName>
        <fullName evidence="5">Pentacotripeptide-repeat region of PRORP domain-containing protein</fullName>
    </recommendedName>
</protein>
<comment type="caution">
    <text evidence="3">The sequence shown here is derived from an EMBL/GenBank/DDBJ whole genome shotgun (WGS) entry which is preliminary data.</text>
</comment>
<dbReference type="Proteomes" id="UP000283269">
    <property type="component" value="Unassembled WGS sequence"/>
</dbReference>
<evidence type="ECO:0000256" key="1">
    <source>
        <dbReference type="ARBA" id="ARBA00022737"/>
    </source>
</evidence>
<evidence type="ECO:0000313" key="3">
    <source>
        <dbReference type="EMBL" id="PPQ67142.1"/>
    </source>
</evidence>
<proteinExistence type="predicted"/>
<dbReference type="PANTHER" id="PTHR47942">
    <property type="entry name" value="TETRATRICOPEPTIDE REPEAT (TPR)-LIKE SUPERFAMILY PROTEIN-RELATED"/>
    <property type="match status" value="1"/>
</dbReference>
<organism evidence="3 4">
    <name type="scientific">Psilocybe cyanescens</name>
    <dbReference type="NCBI Taxonomy" id="93625"/>
    <lineage>
        <taxon>Eukaryota</taxon>
        <taxon>Fungi</taxon>
        <taxon>Dikarya</taxon>
        <taxon>Basidiomycota</taxon>
        <taxon>Agaricomycotina</taxon>
        <taxon>Agaricomycetes</taxon>
        <taxon>Agaricomycetidae</taxon>
        <taxon>Agaricales</taxon>
        <taxon>Agaricineae</taxon>
        <taxon>Strophariaceae</taxon>
        <taxon>Psilocybe</taxon>
    </lineage>
</organism>
<evidence type="ECO:0000256" key="2">
    <source>
        <dbReference type="PROSITE-ProRule" id="PRU00708"/>
    </source>
</evidence>
<sequence length="527" mass="60038">MQQLWSHSALFQVFAEFEQYTRMNVARRALIRSAGIRLFLRAPPHNVLSRPSSIVSKSTDLNLNKEVDSLVSPATIEATEGLTTPFEEDATNDDPDSTQYDPTLTAMRPVHSYTGIQRVAKQLGVDLNAKHYTIVMNNCVRLGRSVEAFRIYVKAKEAGIVPDARLVVPLLKALGQESTADSADRALEIYRELIDAHPISSMLDGSAGPNGRIYDRIFRILLFSPDNKKHVPIIFSLIEDMESRGLPADTNSVATIKIRIEMRQKRLFTEALPVYRENRSHLDAFGFFEVLQEYCRMSFVGSLDVPLITQYFSIVNDMRLQRIPISPEIYGLIVKHVTIMAGKLIKAGPKDHAAEALPRLVSTIRRVHDFLTLDASFSPTPMLLNQLMDAYQRLGCFGDAYRLWDMMYMSGRYDQITVNIMLDACGYADRVERARVILKKVARAGFRLDLRNWNTWVECLCRGGRFDEALNVAFVEIPKHGKEPNVVTVTLLDKFAKRNDLSRDFLHRVEKDFPQLWERLPEEIRKS</sequence>
<dbReference type="AlphaFoldDB" id="A0A409VLJ9"/>
<dbReference type="OrthoDB" id="185373at2759"/>
<dbReference type="PANTHER" id="PTHR47942:SF63">
    <property type="entry name" value="PENTATRICOPEPTIDE REPEAT-CONTAINING PROTEIN"/>
    <property type="match status" value="1"/>
</dbReference>
<evidence type="ECO:0008006" key="5">
    <source>
        <dbReference type="Google" id="ProtNLM"/>
    </source>
</evidence>
<dbReference type="InParanoid" id="A0A409VLJ9"/>
<name>A0A409VLJ9_PSICY</name>
<dbReference type="InterPro" id="IPR051222">
    <property type="entry name" value="PPR/CCM1_RNA-binding"/>
</dbReference>
<gene>
    <name evidence="3" type="ORF">CVT25_005743</name>
</gene>
<feature type="repeat" description="PPR" evidence="2">
    <location>
        <begin position="449"/>
        <end position="484"/>
    </location>
</feature>
<dbReference type="InterPro" id="IPR011990">
    <property type="entry name" value="TPR-like_helical_dom_sf"/>
</dbReference>
<evidence type="ECO:0000313" key="4">
    <source>
        <dbReference type="Proteomes" id="UP000283269"/>
    </source>
</evidence>
<dbReference type="PROSITE" id="PS51375">
    <property type="entry name" value="PPR"/>
    <property type="match status" value="3"/>
</dbReference>
<keyword evidence="4" id="KW-1185">Reference proteome</keyword>
<feature type="repeat" description="PPR" evidence="2">
    <location>
        <begin position="414"/>
        <end position="448"/>
    </location>
</feature>
<dbReference type="STRING" id="93625.A0A409VLJ9"/>